<dbReference type="AlphaFoldDB" id="L5L7Q6"/>
<dbReference type="EMBL" id="KB030271">
    <property type="protein sequence ID" value="ELK19078.1"/>
    <property type="molecule type" value="Genomic_DNA"/>
</dbReference>
<organism evidence="1 2">
    <name type="scientific">Pteropus alecto</name>
    <name type="common">Black flying fox</name>
    <dbReference type="NCBI Taxonomy" id="9402"/>
    <lineage>
        <taxon>Eukaryota</taxon>
        <taxon>Metazoa</taxon>
        <taxon>Chordata</taxon>
        <taxon>Craniata</taxon>
        <taxon>Vertebrata</taxon>
        <taxon>Euteleostomi</taxon>
        <taxon>Mammalia</taxon>
        <taxon>Eutheria</taxon>
        <taxon>Laurasiatheria</taxon>
        <taxon>Chiroptera</taxon>
        <taxon>Yinpterochiroptera</taxon>
        <taxon>Pteropodoidea</taxon>
        <taxon>Pteropodidae</taxon>
        <taxon>Pteropodinae</taxon>
        <taxon>Pteropus</taxon>
    </lineage>
</organism>
<reference evidence="2" key="1">
    <citation type="journal article" date="2013" name="Science">
        <title>Comparative analysis of bat genomes provides insight into the evolution of flight and immunity.</title>
        <authorList>
            <person name="Zhang G."/>
            <person name="Cowled C."/>
            <person name="Shi Z."/>
            <person name="Huang Z."/>
            <person name="Bishop-Lilly K.A."/>
            <person name="Fang X."/>
            <person name="Wynne J.W."/>
            <person name="Xiong Z."/>
            <person name="Baker M.L."/>
            <person name="Zhao W."/>
            <person name="Tachedjian M."/>
            <person name="Zhu Y."/>
            <person name="Zhou P."/>
            <person name="Jiang X."/>
            <person name="Ng J."/>
            <person name="Yang L."/>
            <person name="Wu L."/>
            <person name="Xiao J."/>
            <person name="Feng Y."/>
            <person name="Chen Y."/>
            <person name="Sun X."/>
            <person name="Zhang Y."/>
            <person name="Marsh G.A."/>
            <person name="Crameri G."/>
            <person name="Broder C.C."/>
            <person name="Frey K.G."/>
            <person name="Wang L.F."/>
            <person name="Wang J."/>
        </authorList>
    </citation>
    <scope>NUCLEOTIDE SEQUENCE [LARGE SCALE GENOMIC DNA]</scope>
</reference>
<dbReference type="Proteomes" id="UP000010552">
    <property type="component" value="Unassembled WGS sequence"/>
</dbReference>
<evidence type="ECO:0000313" key="2">
    <source>
        <dbReference type="Proteomes" id="UP000010552"/>
    </source>
</evidence>
<evidence type="ECO:0000313" key="1">
    <source>
        <dbReference type="EMBL" id="ELK19078.1"/>
    </source>
</evidence>
<proteinExistence type="predicted"/>
<accession>L5L7Q6</accession>
<gene>
    <name evidence="1" type="ORF">PAL_GLEAN10003765</name>
</gene>
<dbReference type="InParanoid" id="L5L7Q6"/>
<sequence length="90" mass="9498">MGERYAQVGEDENQQMPCGGAVTGRARLCRANPALCAVQVLGTRTAVEEFSCDSKESSGSVLEWGTARGRGLKMSGSPLPEVSGLIRLDP</sequence>
<name>L5L7Q6_PTEAL</name>
<keyword evidence="2" id="KW-1185">Reference proteome</keyword>
<protein>
    <submittedName>
        <fullName evidence="1">Uncharacterized protein</fullName>
    </submittedName>
</protein>